<evidence type="ECO:0000313" key="2">
    <source>
        <dbReference type="Proteomes" id="UP001157418"/>
    </source>
</evidence>
<dbReference type="AlphaFoldDB" id="A0AAU9ML43"/>
<evidence type="ECO:0000313" key="1">
    <source>
        <dbReference type="EMBL" id="CAH1424894.1"/>
    </source>
</evidence>
<name>A0AAU9ML43_9ASTR</name>
<proteinExistence type="predicted"/>
<accession>A0AAU9ML43</accession>
<protein>
    <submittedName>
        <fullName evidence="1">Uncharacterized protein</fullName>
    </submittedName>
</protein>
<dbReference type="EMBL" id="CAKMRJ010002015">
    <property type="protein sequence ID" value="CAH1424894.1"/>
    <property type="molecule type" value="Genomic_DNA"/>
</dbReference>
<reference evidence="1 2" key="1">
    <citation type="submission" date="2022-01" db="EMBL/GenBank/DDBJ databases">
        <authorList>
            <person name="Xiong W."/>
            <person name="Schranz E."/>
        </authorList>
    </citation>
    <scope>NUCLEOTIDE SEQUENCE [LARGE SCALE GENOMIC DNA]</scope>
</reference>
<gene>
    <name evidence="1" type="ORF">LVIROSA_LOCUS12070</name>
</gene>
<dbReference type="Proteomes" id="UP001157418">
    <property type="component" value="Unassembled WGS sequence"/>
</dbReference>
<comment type="caution">
    <text evidence="1">The sequence shown here is derived from an EMBL/GenBank/DDBJ whole genome shotgun (WGS) entry which is preliminary data.</text>
</comment>
<sequence>MKVNTLQRKASEQQICVYSQRPLRDHWSCNLLPFPQDSTSLVGTLGEAVWKFGIYTIFERCFCCTSCLRCNTNGSLFYSIQHI</sequence>
<organism evidence="1 2">
    <name type="scientific">Lactuca virosa</name>
    <dbReference type="NCBI Taxonomy" id="75947"/>
    <lineage>
        <taxon>Eukaryota</taxon>
        <taxon>Viridiplantae</taxon>
        <taxon>Streptophyta</taxon>
        <taxon>Embryophyta</taxon>
        <taxon>Tracheophyta</taxon>
        <taxon>Spermatophyta</taxon>
        <taxon>Magnoliopsida</taxon>
        <taxon>eudicotyledons</taxon>
        <taxon>Gunneridae</taxon>
        <taxon>Pentapetalae</taxon>
        <taxon>asterids</taxon>
        <taxon>campanulids</taxon>
        <taxon>Asterales</taxon>
        <taxon>Asteraceae</taxon>
        <taxon>Cichorioideae</taxon>
        <taxon>Cichorieae</taxon>
        <taxon>Lactucinae</taxon>
        <taxon>Lactuca</taxon>
    </lineage>
</organism>
<keyword evidence="2" id="KW-1185">Reference proteome</keyword>